<evidence type="ECO:0000313" key="6">
    <source>
        <dbReference type="EMBL" id="PWA17122.1"/>
    </source>
</evidence>
<organism evidence="6 7">
    <name type="scientific">Artemisia annua</name>
    <name type="common">Sweet wormwood</name>
    <dbReference type="NCBI Taxonomy" id="35608"/>
    <lineage>
        <taxon>Eukaryota</taxon>
        <taxon>Viridiplantae</taxon>
        <taxon>Streptophyta</taxon>
        <taxon>Embryophyta</taxon>
        <taxon>Tracheophyta</taxon>
        <taxon>Spermatophyta</taxon>
        <taxon>Magnoliopsida</taxon>
        <taxon>eudicotyledons</taxon>
        <taxon>Gunneridae</taxon>
        <taxon>Pentapetalae</taxon>
        <taxon>asterids</taxon>
        <taxon>campanulids</taxon>
        <taxon>Asterales</taxon>
        <taxon>Asteraceae</taxon>
        <taxon>Asteroideae</taxon>
        <taxon>Anthemideae</taxon>
        <taxon>Artemisiinae</taxon>
        <taxon>Artemisia</taxon>
    </lineage>
</organism>
<gene>
    <name evidence="6" type="ORF">CTI12_AA621210</name>
</gene>
<dbReference type="Gene3D" id="3.90.180.10">
    <property type="entry name" value="Medium-chain alcohol dehydrogenases, catalytic domain"/>
    <property type="match status" value="1"/>
</dbReference>
<comment type="subunit">
    <text evidence="2">Homodimer.</text>
</comment>
<comment type="caution">
    <text evidence="6">The sequence shown here is derived from an EMBL/GenBank/DDBJ whole genome shotgun (WGS) entry which is preliminary data.</text>
</comment>
<dbReference type="Proteomes" id="UP000245207">
    <property type="component" value="Unassembled WGS sequence"/>
</dbReference>
<keyword evidence="4" id="KW-0479">Metal-binding</keyword>
<dbReference type="AlphaFoldDB" id="A0A2U1K9B3"/>
<keyword evidence="5" id="KW-0862">Zinc</keyword>
<evidence type="ECO:0000256" key="5">
    <source>
        <dbReference type="ARBA" id="ARBA00022833"/>
    </source>
</evidence>
<dbReference type="OrthoDB" id="417550at2759"/>
<sequence>MASTQGKVITCKAAVAYEANKPLVIEDVEVAPPQAGEVRVQILYTALCHTDAYTWSGKCDDHMKYAYLK</sequence>
<comment type="subcellular location">
    <subcellularLocation>
        <location evidence="1">Cytoplasm</location>
    </subcellularLocation>
</comment>
<evidence type="ECO:0000256" key="1">
    <source>
        <dbReference type="ARBA" id="ARBA00004496"/>
    </source>
</evidence>
<keyword evidence="7" id="KW-1185">Reference proteome</keyword>
<evidence type="ECO:0000256" key="4">
    <source>
        <dbReference type="ARBA" id="ARBA00022723"/>
    </source>
</evidence>
<dbReference type="GO" id="GO:0005829">
    <property type="term" value="C:cytosol"/>
    <property type="evidence" value="ECO:0007669"/>
    <property type="project" value="TreeGrafter"/>
</dbReference>
<dbReference type="PANTHER" id="PTHR43880">
    <property type="entry name" value="ALCOHOL DEHYDROGENASE"/>
    <property type="match status" value="1"/>
</dbReference>
<dbReference type="SUPFAM" id="SSF50129">
    <property type="entry name" value="GroES-like"/>
    <property type="match status" value="1"/>
</dbReference>
<keyword evidence="3" id="KW-0963">Cytoplasm</keyword>
<dbReference type="EMBL" id="PKPP01032300">
    <property type="protein sequence ID" value="PWA17122.1"/>
    <property type="molecule type" value="Genomic_DNA"/>
</dbReference>
<evidence type="ECO:0000313" key="7">
    <source>
        <dbReference type="Proteomes" id="UP000245207"/>
    </source>
</evidence>
<reference evidence="6 7" key="1">
    <citation type="journal article" date="2018" name="Mol. Plant">
        <title>The genome of Artemisia annua provides insight into the evolution of Asteraceae family and artemisinin biosynthesis.</title>
        <authorList>
            <person name="Shen Q."/>
            <person name="Zhang L."/>
            <person name="Liao Z."/>
            <person name="Wang S."/>
            <person name="Yan T."/>
            <person name="Shi P."/>
            <person name="Liu M."/>
            <person name="Fu X."/>
            <person name="Pan Q."/>
            <person name="Wang Y."/>
            <person name="Lv Z."/>
            <person name="Lu X."/>
            <person name="Zhang F."/>
            <person name="Jiang W."/>
            <person name="Ma Y."/>
            <person name="Chen M."/>
            <person name="Hao X."/>
            <person name="Li L."/>
            <person name="Tang Y."/>
            <person name="Lv G."/>
            <person name="Zhou Y."/>
            <person name="Sun X."/>
            <person name="Brodelius P.E."/>
            <person name="Rose J.K.C."/>
            <person name="Tang K."/>
        </authorList>
    </citation>
    <scope>NUCLEOTIDE SEQUENCE [LARGE SCALE GENOMIC DNA]</scope>
    <source>
        <strain evidence="7">cv. Huhao1</strain>
        <tissue evidence="6">Leaf</tissue>
    </source>
</reference>
<evidence type="ECO:0000256" key="3">
    <source>
        <dbReference type="ARBA" id="ARBA00022490"/>
    </source>
</evidence>
<proteinExistence type="predicted"/>
<dbReference type="GO" id="GO:0051903">
    <property type="term" value="F:S-(hydroxymethyl)glutathione dehydrogenase [NAD(P)+] activity"/>
    <property type="evidence" value="ECO:0007669"/>
    <property type="project" value="TreeGrafter"/>
</dbReference>
<name>A0A2U1K9B3_ARTAN</name>
<dbReference type="GO" id="GO:0046294">
    <property type="term" value="P:formaldehyde catabolic process"/>
    <property type="evidence" value="ECO:0007669"/>
    <property type="project" value="TreeGrafter"/>
</dbReference>
<dbReference type="STRING" id="35608.A0A2U1K9B3"/>
<dbReference type="InterPro" id="IPR011032">
    <property type="entry name" value="GroES-like_sf"/>
</dbReference>
<dbReference type="GO" id="GO:0008270">
    <property type="term" value="F:zinc ion binding"/>
    <property type="evidence" value="ECO:0007669"/>
    <property type="project" value="TreeGrafter"/>
</dbReference>
<dbReference type="PANTHER" id="PTHR43880:SF58">
    <property type="entry name" value="ALCOHOL DEHYDROGENASE CLASS-3"/>
    <property type="match status" value="1"/>
</dbReference>
<evidence type="ECO:0000256" key="2">
    <source>
        <dbReference type="ARBA" id="ARBA00011738"/>
    </source>
</evidence>
<protein>
    <submittedName>
        <fullName evidence="6">Alcohol dehydrogenase</fullName>
    </submittedName>
</protein>
<accession>A0A2U1K9B3</accession>